<proteinExistence type="predicted"/>
<keyword evidence="2" id="KW-1185">Reference proteome</keyword>
<reference evidence="1 2" key="1">
    <citation type="submission" date="2018-02" db="EMBL/GenBank/DDBJ databases">
        <title>Genome sequence of the basidiomycete white-rot fungus Phlebia centrifuga.</title>
        <authorList>
            <person name="Granchi Z."/>
            <person name="Peng M."/>
            <person name="de Vries R.P."/>
            <person name="Hilden K."/>
            <person name="Makela M.R."/>
            <person name="Grigoriev I."/>
            <person name="Riley R."/>
        </authorList>
    </citation>
    <scope>NUCLEOTIDE SEQUENCE [LARGE SCALE GENOMIC DNA]</scope>
    <source>
        <strain evidence="1 2">FBCC195</strain>
    </source>
</reference>
<evidence type="ECO:0000313" key="2">
    <source>
        <dbReference type="Proteomes" id="UP000186601"/>
    </source>
</evidence>
<protein>
    <submittedName>
        <fullName evidence="1">Uncharacterized protein</fullName>
    </submittedName>
</protein>
<dbReference type="AlphaFoldDB" id="A0A2R6NJQ9"/>
<dbReference type="EMBL" id="MLYV02001152">
    <property type="protein sequence ID" value="PSR72609.1"/>
    <property type="molecule type" value="Genomic_DNA"/>
</dbReference>
<gene>
    <name evidence="1" type="ORF">PHLCEN_2v11533</name>
</gene>
<comment type="caution">
    <text evidence="1">The sequence shown here is derived from an EMBL/GenBank/DDBJ whole genome shotgun (WGS) entry which is preliminary data.</text>
</comment>
<accession>A0A2R6NJQ9</accession>
<dbReference type="Proteomes" id="UP000186601">
    <property type="component" value="Unassembled WGS sequence"/>
</dbReference>
<sequence length="62" mass="7153">MQNVVRIIIRAASKNELVELMDVQIGFRRGGAHYQIWHSTDAAALNTNFYYNPIFSKTLKIQ</sequence>
<evidence type="ECO:0000313" key="1">
    <source>
        <dbReference type="EMBL" id="PSR72609.1"/>
    </source>
</evidence>
<organism evidence="1 2">
    <name type="scientific">Hermanssonia centrifuga</name>
    <dbReference type="NCBI Taxonomy" id="98765"/>
    <lineage>
        <taxon>Eukaryota</taxon>
        <taxon>Fungi</taxon>
        <taxon>Dikarya</taxon>
        <taxon>Basidiomycota</taxon>
        <taxon>Agaricomycotina</taxon>
        <taxon>Agaricomycetes</taxon>
        <taxon>Polyporales</taxon>
        <taxon>Meruliaceae</taxon>
        <taxon>Hermanssonia</taxon>
    </lineage>
</organism>
<name>A0A2R6NJQ9_9APHY</name>